<feature type="compositionally biased region" description="Low complexity" evidence="1">
    <location>
        <begin position="1043"/>
        <end position="1053"/>
    </location>
</feature>
<feature type="compositionally biased region" description="Polar residues" evidence="1">
    <location>
        <begin position="940"/>
        <end position="953"/>
    </location>
</feature>
<feature type="region of interest" description="Disordered" evidence="1">
    <location>
        <begin position="324"/>
        <end position="345"/>
    </location>
</feature>
<feature type="region of interest" description="Disordered" evidence="1">
    <location>
        <begin position="1427"/>
        <end position="1470"/>
    </location>
</feature>
<name>A0A1D9QBN1_SCLS1</name>
<dbReference type="EMBL" id="CP017822">
    <property type="protein sequence ID" value="APA12337.1"/>
    <property type="molecule type" value="Genomic_DNA"/>
</dbReference>
<evidence type="ECO:0000313" key="2">
    <source>
        <dbReference type="EMBL" id="APA12337.1"/>
    </source>
</evidence>
<dbReference type="OrthoDB" id="3543352at2759"/>
<proteinExistence type="predicted"/>
<organism evidence="2 3">
    <name type="scientific">Sclerotinia sclerotiorum (strain ATCC 18683 / 1980 / Ss-1)</name>
    <name type="common">White mold</name>
    <name type="synonym">Whetzelinia sclerotiorum</name>
    <dbReference type="NCBI Taxonomy" id="665079"/>
    <lineage>
        <taxon>Eukaryota</taxon>
        <taxon>Fungi</taxon>
        <taxon>Dikarya</taxon>
        <taxon>Ascomycota</taxon>
        <taxon>Pezizomycotina</taxon>
        <taxon>Leotiomycetes</taxon>
        <taxon>Helotiales</taxon>
        <taxon>Sclerotiniaceae</taxon>
        <taxon>Sclerotinia</taxon>
    </lineage>
</organism>
<gene>
    <name evidence="2" type="ORF">sscle_09g071070</name>
</gene>
<protein>
    <submittedName>
        <fullName evidence="2">Uncharacterized protein</fullName>
    </submittedName>
</protein>
<accession>A0A1D9QBN1</accession>
<feature type="region of interest" description="Disordered" evidence="1">
    <location>
        <begin position="842"/>
        <end position="885"/>
    </location>
</feature>
<feature type="compositionally biased region" description="Basic and acidic residues" evidence="1">
    <location>
        <begin position="173"/>
        <end position="189"/>
    </location>
</feature>
<evidence type="ECO:0000256" key="1">
    <source>
        <dbReference type="SAM" id="MobiDB-lite"/>
    </source>
</evidence>
<feature type="region of interest" description="Disordered" evidence="1">
    <location>
        <begin position="1026"/>
        <end position="1053"/>
    </location>
</feature>
<feature type="compositionally biased region" description="Polar residues" evidence="1">
    <location>
        <begin position="330"/>
        <end position="345"/>
    </location>
</feature>
<feature type="compositionally biased region" description="Polar residues" evidence="1">
    <location>
        <begin position="1447"/>
        <end position="1470"/>
    </location>
</feature>
<feature type="region of interest" description="Disordered" evidence="1">
    <location>
        <begin position="1236"/>
        <end position="1283"/>
    </location>
</feature>
<feature type="compositionally biased region" description="Polar residues" evidence="1">
    <location>
        <begin position="1072"/>
        <end position="1086"/>
    </location>
</feature>
<feature type="region of interest" description="Disordered" evidence="1">
    <location>
        <begin position="100"/>
        <end position="205"/>
    </location>
</feature>
<evidence type="ECO:0000313" key="3">
    <source>
        <dbReference type="Proteomes" id="UP000177798"/>
    </source>
</evidence>
<dbReference type="Proteomes" id="UP000177798">
    <property type="component" value="Chromosome 9"/>
</dbReference>
<sequence length="1470" mass="159253">MDENGEYSQEPTERERSAAEMEALHQAMMEELGIGRRDALPLEDRAANVSVVPLAVTSKRVRPGNPASMWHNFHPDDVEPGLEELDDIAGGQLYRLRRGGAGLSNGGRGGHSAGRGRGGGSNRGGHASAGGRGNFAGKGRDVDHSRSGSQNHHKDARRGGKSRATIDAGIARLQREAEFSRMNRTEGRSVKMPPLTPKPTMPVPRAAAPAASRHTTSKFKLQSPATFLLHNKIVSSPTTRPENPVVTPPQNNIETLVPSSTNNLAPHGSLATSRWAETPVTLVDTSEPKHADQPATPIIPMSTSMSVHSTQLATAINGVKPPASDCSGRAATSSIPTNVPESNHPVQSAINAAPLTLVTNGLERNHATPVAIRTIVDERNVKICKNNSVAKLGTARLVKSHERSPLTLELQIGGEVILSELLTETTTLKVDANIVTYRAKSLTENVPTWKFHFQLPGPAKGFVNYHIFKIAELRRSGCSSQSSEKGKQSPLVPLSPALSSAVSCSSNTTPHSDVTYYANRISSDIFADLNELNGQETLLSLHEEEAKPEDNQAGEYSNFQDLLSLMEGDIVEGTLQVLNAKHGGSFIDHVSQLAKDTGLENDAEFMKHAKNVFIGGLSSSRYSNSKPILSVTEGLVADFLKKSETLLRFPQEFIETYIKEISKKILDKVQNPQNGTRSAAVGSTGSSSPTEAAISVEVCEAAIPEGAVKPVQYVQAFEAGESTEAIKPVEAQPITATKLNENFTIIPKYKRITYSIEEMLKMRPNATFTRQVIAARDSLEKYLPGYKRQIAPTDIIQTTESGVRIVAGRTQGPRYKESHRATATKLQPSEWKTQYASITSNKEVSHAIQQDRTAEQERTSKHTSCAPTPGDAGIQDHPDTGHGTSFYKLSPAEWTATFNVPSSEDTSSQVNKVKKIPTAPDIRNESIENGVHESIPAGSNAKSSGNSHYQNIPDETSATASITSQVASHNVPKCSMTTEESKAEVKAESEDGTSTLVLPSNRGLSTFRYATLEVCSQAASLRASSGYKNPPCRVGKGQDSSHESSNSSTTLKSTQVHDSLLWESLLSTKQRQTSIKVESPEASMNESKYDTFTPRTKNSVPVTFCHKFVSDSNPADPPTQVAFEIETTSSAKAVVESGVVEEREAHHGVVAPAAWTTFDRSESQITKTVKSRQVCPITIKATGNETTVTKVKYQDQPRSKHTATDLDVDRLAQVLSVLDVKTEEDNGIVSKVLERSSSPTVEELPQKKRSSGLATSRWASAQAPVFKPLPRTPQSSTADYSPPNSNMAQYNGLYSPQYTNHNPPIEAQSPNENFSQYENQYPTHRGQTSHEFFSLEGSLPPALLSTILVEDEKTGGVKEITGYTVRTHISVPVTAHMPPVDAGYSPLSAIGFTPPGSFPFPPRPGMFDKSFSDTDSEEVLKANVPAFIPSHQRDGSTMSRPALSPVRNRQNSHQEAVQGRLNKSSTEQRM</sequence>
<dbReference type="VEuPathDB" id="FungiDB:sscle_09g071070"/>
<feature type="region of interest" description="Disordered" evidence="1">
    <location>
        <begin position="1072"/>
        <end position="1092"/>
    </location>
</feature>
<reference evidence="3" key="1">
    <citation type="journal article" date="2017" name="Genome Biol. Evol.">
        <title>The complete genome sequence of the phytopathogenic fungus Sclerotinia sclerotiorum reveals insights into the genome architecture of broad host range pathogens.</title>
        <authorList>
            <person name="Derbyshire M."/>
            <person name="Denton-Giles M."/>
            <person name="Hegedus D."/>
            <person name="Seifbarghy S."/>
            <person name="Rollins J."/>
            <person name="van Kan J."/>
            <person name="Seidl M.F."/>
            <person name="Faino L."/>
            <person name="Mbengue M."/>
            <person name="Navaud O."/>
            <person name="Raffaele S."/>
            <person name="Hammond-Kosack K."/>
            <person name="Heard S."/>
            <person name="Oliver R."/>
        </authorList>
    </citation>
    <scope>NUCLEOTIDE SEQUENCE [LARGE SCALE GENOMIC DNA]</scope>
    <source>
        <strain evidence="3">ATCC 18683 / 1980 / Ss-1</strain>
    </source>
</reference>
<feature type="compositionally biased region" description="Basic and acidic residues" evidence="1">
    <location>
        <begin position="979"/>
        <end position="989"/>
    </location>
</feature>
<feature type="region of interest" description="Disordered" evidence="1">
    <location>
        <begin position="969"/>
        <end position="997"/>
    </location>
</feature>
<feature type="compositionally biased region" description="Polar residues" evidence="1">
    <location>
        <begin position="1272"/>
        <end position="1283"/>
    </location>
</feature>
<feature type="region of interest" description="Disordered" evidence="1">
    <location>
        <begin position="933"/>
        <end position="953"/>
    </location>
</feature>
<feature type="compositionally biased region" description="Gly residues" evidence="1">
    <location>
        <begin position="100"/>
        <end position="136"/>
    </location>
</feature>
<feature type="compositionally biased region" description="Polar residues" evidence="1">
    <location>
        <begin position="842"/>
        <end position="851"/>
    </location>
</feature>